<accession>A0A5N6PS72</accession>
<evidence type="ECO:0000313" key="3">
    <source>
        <dbReference type="Proteomes" id="UP000326396"/>
    </source>
</evidence>
<gene>
    <name evidence="2" type="ORF">E3N88_07182</name>
</gene>
<comment type="caution">
    <text evidence="2">The sequence shown here is derived from an EMBL/GenBank/DDBJ whole genome shotgun (WGS) entry which is preliminary data.</text>
</comment>
<proteinExistence type="predicted"/>
<organism evidence="2 3">
    <name type="scientific">Mikania micrantha</name>
    <name type="common">bitter vine</name>
    <dbReference type="NCBI Taxonomy" id="192012"/>
    <lineage>
        <taxon>Eukaryota</taxon>
        <taxon>Viridiplantae</taxon>
        <taxon>Streptophyta</taxon>
        <taxon>Embryophyta</taxon>
        <taxon>Tracheophyta</taxon>
        <taxon>Spermatophyta</taxon>
        <taxon>Magnoliopsida</taxon>
        <taxon>eudicotyledons</taxon>
        <taxon>Gunneridae</taxon>
        <taxon>Pentapetalae</taxon>
        <taxon>asterids</taxon>
        <taxon>campanulids</taxon>
        <taxon>Asterales</taxon>
        <taxon>Asteraceae</taxon>
        <taxon>Asteroideae</taxon>
        <taxon>Heliantheae alliance</taxon>
        <taxon>Eupatorieae</taxon>
        <taxon>Mikania</taxon>
    </lineage>
</organism>
<dbReference type="EMBL" id="SZYD01000003">
    <property type="protein sequence ID" value="KAD6796286.1"/>
    <property type="molecule type" value="Genomic_DNA"/>
</dbReference>
<name>A0A5N6PS72_9ASTR</name>
<protein>
    <submittedName>
        <fullName evidence="2">Uncharacterized protein</fullName>
    </submittedName>
</protein>
<dbReference type="Proteomes" id="UP000326396">
    <property type="component" value="Linkage Group LG11"/>
</dbReference>
<feature type="compositionally biased region" description="Basic residues" evidence="1">
    <location>
        <begin position="19"/>
        <end position="29"/>
    </location>
</feature>
<feature type="region of interest" description="Disordered" evidence="1">
    <location>
        <begin position="1"/>
        <end position="80"/>
    </location>
</feature>
<reference evidence="2 3" key="1">
    <citation type="submission" date="2019-05" db="EMBL/GenBank/DDBJ databases">
        <title>Mikania micrantha, genome provides insights into the molecular mechanism of rapid growth.</title>
        <authorList>
            <person name="Liu B."/>
        </authorList>
    </citation>
    <scope>NUCLEOTIDE SEQUENCE [LARGE SCALE GENOMIC DNA]</scope>
    <source>
        <strain evidence="2">NLD-2019</strain>
        <tissue evidence="2">Leaf</tissue>
    </source>
</reference>
<keyword evidence="3" id="KW-1185">Reference proteome</keyword>
<evidence type="ECO:0000256" key="1">
    <source>
        <dbReference type="SAM" id="MobiDB-lite"/>
    </source>
</evidence>
<dbReference type="AlphaFoldDB" id="A0A5N6PS72"/>
<sequence length="133" mass="14866">MSKPHRPLSPSRMQEAPNRKVRHATRPHSARSMALAAQDSPCAGPSTTNQPQNMIGLHSTIKSSGNAPRDYRDEGATPRPGWHGKRAWWPVAWPGLPIRVTAVWSWWLIRGHYGATTGDVFCTRWGSVVYNLM</sequence>
<evidence type="ECO:0000313" key="2">
    <source>
        <dbReference type="EMBL" id="KAD6796286.1"/>
    </source>
</evidence>